<dbReference type="GO" id="GO:1990281">
    <property type="term" value="C:efflux pump complex"/>
    <property type="evidence" value="ECO:0007669"/>
    <property type="project" value="TreeGrafter"/>
</dbReference>
<dbReference type="GO" id="GO:0015562">
    <property type="term" value="F:efflux transmembrane transporter activity"/>
    <property type="evidence" value="ECO:0007669"/>
    <property type="project" value="TreeGrafter"/>
</dbReference>
<feature type="signal peptide" evidence="2">
    <location>
        <begin position="1"/>
        <end position="22"/>
    </location>
</feature>
<dbReference type="InterPro" id="IPR006143">
    <property type="entry name" value="RND_pump_MFP"/>
</dbReference>
<name>J5KP05_9GAMM</name>
<dbReference type="Proteomes" id="UP000010116">
    <property type="component" value="Unassembled WGS sequence"/>
</dbReference>
<evidence type="ECO:0000256" key="1">
    <source>
        <dbReference type="ARBA" id="ARBA00009477"/>
    </source>
</evidence>
<comment type="similarity">
    <text evidence="1">Belongs to the membrane fusion protein (MFP) (TC 8.A.1) family.</text>
</comment>
<dbReference type="NCBIfam" id="TIGR01730">
    <property type="entry name" value="RND_mfp"/>
    <property type="match status" value="1"/>
</dbReference>
<keyword evidence="2" id="KW-0732">Signal</keyword>
<protein>
    <submittedName>
        <fullName evidence="4">Putative secretion protein HlyD</fullName>
    </submittedName>
</protein>
<dbReference type="Gene3D" id="1.10.287.470">
    <property type="entry name" value="Helix hairpin bin"/>
    <property type="match status" value="1"/>
</dbReference>
<dbReference type="EMBL" id="JH611165">
    <property type="protein sequence ID" value="EJP73536.1"/>
    <property type="molecule type" value="Genomic_DNA"/>
</dbReference>
<feature type="chain" id="PRO_5003784119" evidence="2">
    <location>
        <begin position="23"/>
        <end position="328"/>
    </location>
</feature>
<sequence>MKIFFKDSLLSLFLLQSTFVFANSNLEVLEVQKQSKYQINKEFPGILLPYEQSKLAFQIPGRLELVYVDIGDKVSKGQVLAELDNSEITAQLNQAKASYNLSSQILSRFKDLREKGHISIQDLDKAQSDYQASKAMKEFYEVKLNQTKLIAPFNGIIQERFYDTGSVISGAMPILEILGTDYVEAHVTIPLNVSNDLIVGNRYSFTLNDNNVEARFTRISPMSKSGTESKLAIFTFDNFYTPGVIANLKLSIEQFKRGVWVPFKSLSQSDQGLWTIYTLENNKVVRDIVEIIYFEDEYAFIDGTIQNGDLVILGGASKIVAGKVINSQ</sequence>
<evidence type="ECO:0000256" key="2">
    <source>
        <dbReference type="SAM" id="SignalP"/>
    </source>
</evidence>
<feature type="domain" description="CzcB-like barrel-sandwich hybrid" evidence="3">
    <location>
        <begin position="56"/>
        <end position="176"/>
    </location>
</feature>
<accession>J5KP05</accession>
<dbReference type="Gene3D" id="2.40.50.100">
    <property type="match status" value="1"/>
</dbReference>
<dbReference type="PANTHER" id="PTHR30469">
    <property type="entry name" value="MULTIDRUG RESISTANCE PROTEIN MDTA"/>
    <property type="match status" value="1"/>
</dbReference>
<evidence type="ECO:0000259" key="3">
    <source>
        <dbReference type="Pfam" id="PF25973"/>
    </source>
</evidence>
<reference evidence="4 5" key="1">
    <citation type="journal article" date="2012" name="ISME J.">
        <title>Genomic insights to SAR86, an abundant and uncultivated marine bacterial lineage.</title>
        <authorList>
            <person name="Dupont C.L."/>
            <person name="Rusch D.B."/>
            <person name="Yooseph S."/>
            <person name="Lombardo M.J."/>
            <person name="Richter R.A."/>
            <person name="Valas R."/>
            <person name="Novotny M."/>
            <person name="Yee-Greenbaum J."/>
            <person name="Selengut J.D."/>
            <person name="Haft D.H."/>
            <person name="Halpern A.L."/>
            <person name="Lasken R.S."/>
            <person name="Nealson K."/>
            <person name="Friedman R."/>
            <person name="Venter J.C."/>
        </authorList>
    </citation>
    <scope>NUCLEOTIDE SEQUENCE [LARGE SCALE GENOMIC DNA]</scope>
</reference>
<dbReference type="Pfam" id="PF25973">
    <property type="entry name" value="BSH_CzcB"/>
    <property type="match status" value="1"/>
</dbReference>
<gene>
    <name evidence="4" type="ORF">NT02SARS_0128</name>
</gene>
<organism evidence="4 5">
    <name type="scientific">SAR86 cluster bacterium SAR86B</name>
    <dbReference type="NCBI Taxonomy" id="1123867"/>
    <lineage>
        <taxon>Bacteria</taxon>
        <taxon>Pseudomonadati</taxon>
        <taxon>Pseudomonadota</taxon>
        <taxon>Gammaproteobacteria</taxon>
        <taxon>SAR86 cluster</taxon>
    </lineage>
</organism>
<proteinExistence type="inferred from homology"/>
<dbReference type="InterPro" id="IPR058647">
    <property type="entry name" value="BSH_CzcB-like"/>
</dbReference>
<dbReference type="SUPFAM" id="SSF111369">
    <property type="entry name" value="HlyD-like secretion proteins"/>
    <property type="match status" value="1"/>
</dbReference>
<dbReference type="HOGENOM" id="CLU_018816_1_0_6"/>
<evidence type="ECO:0000313" key="5">
    <source>
        <dbReference type="Proteomes" id="UP000010116"/>
    </source>
</evidence>
<evidence type="ECO:0000313" key="4">
    <source>
        <dbReference type="EMBL" id="EJP73536.1"/>
    </source>
</evidence>
<dbReference type="Gene3D" id="2.40.420.20">
    <property type="match status" value="1"/>
</dbReference>
<dbReference type="AlphaFoldDB" id="J5KP05"/>